<evidence type="ECO:0000313" key="3">
    <source>
        <dbReference type="Proteomes" id="UP001211907"/>
    </source>
</evidence>
<reference evidence="2" key="1">
    <citation type="submission" date="2020-05" db="EMBL/GenBank/DDBJ databases">
        <title>Phylogenomic resolution of chytrid fungi.</title>
        <authorList>
            <person name="Stajich J.E."/>
            <person name="Amses K."/>
            <person name="Simmons R."/>
            <person name="Seto K."/>
            <person name="Myers J."/>
            <person name="Bonds A."/>
            <person name="Quandt C.A."/>
            <person name="Barry K."/>
            <person name="Liu P."/>
            <person name="Grigoriev I."/>
            <person name="Longcore J.E."/>
            <person name="James T.Y."/>
        </authorList>
    </citation>
    <scope>NUCLEOTIDE SEQUENCE</scope>
    <source>
        <strain evidence="2">JEL0513</strain>
    </source>
</reference>
<dbReference type="EMBL" id="JADGJH010000288">
    <property type="protein sequence ID" value="KAJ3131602.1"/>
    <property type="molecule type" value="Genomic_DNA"/>
</dbReference>
<organism evidence="2 3">
    <name type="scientific">Physocladia obscura</name>
    <dbReference type="NCBI Taxonomy" id="109957"/>
    <lineage>
        <taxon>Eukaryota</taxon>
        <taxon>Fungi</taxon>
        <taxon>Fungi incertae sedis</taxon>
        <taxon>Chytridiomycota</taxon>
        <taxon>Chytridiomycota incertae sedis</taxon>
        <taxon>Chytridiomycetes</taxon>
        <taxon>Chytridiales</taxon>
        <taxon>Chytriomycetaceae</taxon>
        <taxon>Physocladia</taxon>
    </lineage>
</organism>
<evidence type="ECO:0000256" key="1">
    <source>
        <dbReference type="SAM" id="MobiDB-lite"/>
    </source>
</evidence>
<sequence>MSSTVAQIEQLIDSDDVSPETASKISDLLDSLRASMLDVRRQIFSAVSADVNSSKEKNKAAEGLLVSEEILALKAAKLKLEQKLASHKILLTNLYAQLDSQLSTSSRLLDRSIHSEAAKQSIEDLVKAQNALVLAISNSKNVENSIINNNDQSPLPNTSNISPTSALESNELITTSVLEIDDDSDLEGDLDEEIDPEDPGASSAGSDELVQTNETVSRAQSVTTAESITGIEHITTLNLPDIILADGDADATSDIVGDSGIGGTLLNDFANDLMFSEPGFDFNNNGGGETNSVDDIVNGFDLGGFMDNNLQTHRKENGEVNTPDPTKDPNQLNQLDEDTIDLSLDDF</sequence>
<feature type="region of interest" description="Disordered" evidence="1">
    <location>
        <begin position="186"/>
        <end position="223"/>
    </location>
</feature>
<gene>
    <name evidence="2" type="ORF">HK100_006190</name>
</gene>
<accession>A0AAD5T668</accession>
<feature type="compositionally biased region" description="Polar residues" evidence="1">
    <location>
        <begin position="203"/>
        <end position="223"/>
    </location>
</feature>
<protein>
    <submittedName>
        <fullName evidence="2">Uncharacterized protein</fullName>
    </submittedName>
</protein>
<proteinExistence type="predicted"/>
<keyword evidence="3" id="KW-1185">Reference proteome</keyword>
<evidence type="ECO:0000313" key="2">
    <source>
        <dbReference type="EMBL" id="KAJ3131602.1"/>
    </source>
</evidence>
<name>A0AAD5T668_9FUNG</name>
<dbReference type="Proteomes" id="UP001211907">
    <property type="component" value="Unassembled WGS sequence"/>
</dbReference>
<dbReference type="AlphaFoldDB" id="A0AAD5T668"/>
<comment type="caution">
    <text evidence="2">The sequence shown here is derived from an EMBL/GenBank/DDBJ whole genome shotgun (WGS) entry which is preliminary data.</text>
</comment>
<feature type="compositionally biased region" description="Acidic residues" evidence="1">
    <location>
        <begin position="186"/>
        <end position="198"/>
    </location>
</feature>